<feature type="compositionally biased region" description="Low complexity" evidence="1">
    <location>
        <begin position="125"/>
        <end position="144"/>
    </location>
</feature>
<evidence type="ECO:0000313" key="2">
    <source>
        <dbReference type="EMBL" id="CAA9424186.1"/>
    </source>
</evidence>
<gene>
    <name evidence="2" type="ORF">AVDCRST_MAG64-3501</name>
</gene>
<protein>
    <submittedName>
        <fullName evidence="2">Uncharacterized protein</fullName>
    </submittedName>
</protein>
<feature type="non-terminal residue" evidence="2">
    <location>
        <position position="231"/>
    </location>
</feature>
<sequence>EPELVAPLRRRARRAGGDRRVGAGRAGGVGLVPQPRPRDALARVRVPRRVRGGGARLRRGERPGDHDHLVGVLRVRQGGRRGAAAGRAAELRGVPVGGGQGRHEGDVVGGADRRRRAADREQPAARRPAATVVRGAGPARAAGVRRGGAVGGRARRRRVPRRVRAGERGLPRHAPPRPVAAAPVHGGLRHAPRRLRRRRARHGHRRRPRHPRPAARRRRRARLSRRRSPEV</sequence>
<feature type="compositionally biased region" description="Basic residues" evidence="1">
    <location>
        <begin position="153"/>
        <end position="163"/>
    </location>
</feature>
<accession>A0A6J4Q031</accession>
<name>A0A6J4Q031_9BACT</name>
<feature type="compositionally biased region" description="Basic residues" evidence="1">
    <location>
        <begin position="187"/>
        <end position="231"/>
    </location>
</feature>
<reference evidence="2" key="1">
    <citation type="submission" date="2020-02" db="EMBL/GenBank/DDBJ databases">
        <authorList>
            <person name="Meier V. D."/>
        </authorList>
    </citation>
    <scope>NUCLEOTIDE SEQUENCE</scope>
    <source>
        <strain evidence="2">AVDCRST_MAG64</strain>
    </source>
</reference>
<feature type="non-terminal residue" evidence="2">
    <location>
        <position position="1"/>
    </location>
</feature>
<organism evidence="2">
    <name type="scientific">uncultured Phycisphaerae bacterium</name>
    <dbReference type="NCBI Taxonomy" id="904963"/>
    <lineage>
        <taxon>Bacteria</taxon>
        <taxon>Pseudomonadati</taxon>
        <taxon>Planctomycetota</taxon>
        <taxon>Phycisphaerae</taxon>
        <taxon>environmental samples</taxon>
    </lineage>
</organism>
<dbReference type="AlphaFoldDB" id="A0A6J4Q031"/>
<feature type="region of interest" description="Disordered" evidence="1">
    <location>
        <begin position="1"/>
        <end position="38"/>
    </location>
</feature>
<dbReference type="EMBL" id="CADCUQ010000705">
    <property type="protein sequence ID" value="CAA9424186.1"/>
    <property type="molecule type" value="Genomic_DNA"/>
</dbReference>
<evidence type="ECO:0000256" key="1">
    <source>
        <dbReference type="SAM" id="MobiDB-lite"/>
    </source>
</evidence>
<feature type="region of interest" description="Disordered" evidence="1">
    <location>
        <begin position="78"/>
        <end position="231"/>
    </location>
</feature>
<proteinExistence type="predicted"/>
<feature type="compositionally biased region" description="Low complexity" evidence="1">
    <location>
        <begin position="78"/>
        <end position="94"/>
    </location>
</feature>